<dbReference type="PANTHER" id="PTHR42973">
    <property type="entry name" value="BINDING OXIDOREDUCTASE, PUTATIVE (AFU_ORTHOLOGUE AFUA_1G17690)-RELATED"/>
    <property type="match status" value="1"/>
</dbReference>
<dbReference type="Gene3D" id="3.40.462.20">
    <property type="match status" value="1"/>
</dbReference>
<dbReference type="InterPro" id="IPR006093">
    <property type="entry name" value="Oxy_OxRdtase_FAD_BS"/>
</dbReference>
<dbReference type="InterPro" id="IPR016166">
    <property type="entry name" value="FAD-bd_PCMH"/>
</dbReference>
<dbReference type="SUPFAM" id="SSF56176">
    <property type="entry name" value="FAD-binding/transporter-associated domain-like"/>
    <property type="match status" value="1"/>
</dbReference>
<name>A0A4R9A234_9MICO</name>
<keyword evidence="4" id="KW-0274">FAD</keyword>
<evidence type="ECO:0000256" key="2">
    <source>
        <dbReference type="ARBA" id="ARBA00005466"/>
    </source>
</evidence>
<comment type="similarity">
    <text evidence="2">Belongs to the oxygen-dependent FAD-linked oxidoreductase family.</text>
</comment>
<dbReference type="PANTHER" id="PTHR42973:SF39">
    <property type="entry name" value="FAD-BINDING PCMH-TYPE DOMAIN-CONTAINING PROTEIN"/>
    <property type="match status" value="1"/>
</dbReference>
<dbReference type="GO" id="GO:0016491">
    <property type="term" value="F:oxidoreductase activity"/>
    <property type="evidence" value="ECO:0007669"/>
    <property type="project" value="UniProtKB-KW"/>
</dbReference>
<dbReference type="InterPro" id="IPR050416">
    <property type="entry name" value="FAD-linked_Oxidoreductase"/>
</dbReference>
<reference evidence="7 8" key="1">
    <citation type="submission" date="2019-03" db="EMBL/GenBank/DDBJ databases">
        <title>Genomics of glacier-inhabiting Cryobacterium strains.</title>
        <authorList>
            <person name="Liu Q."/>
            <person name="Xin Y.-H."/>
        </authorList>
    </citation>
    <scope>NUCLEOTIDE SEQUENCE [LARGE SCALE GENOMIC DNA]</scope>
    <source>
        <strain evidence="7 8">Hh14</strain>
    </source>
</reference>
<dbReference type="InterPro" id="IPR036318">
    <property type="entry name" value="FAD-bd_PCMH-like_sf"/>
</dbReference>
<dbReference type="OrthoDB" id="9775082at2"/>
<sequence>MHDWAADGYTEAVAELRRAVAGRVILPGDPGYEQARRVWNGMIDRRPALIVRAVHVDDIPAALRFARDRHLPLAIRGGGHNVAGNGTVDDGLVLDLAALNRVQVLPGDQTVRVQAGATLGNIDAATEPFGLCVPSGVVSGTGIAGLTLGGGVGWLTRAHGLTVDSLLEAEVITVAGQTVRASATENPELFWGLRGGGGNFGVVTSFTFRAHPLPPEVFSGNFVYDQPHWVEALRAYADWTRGLPDALTSIISFLVPPPDWELGDEPRMFVGFAWATKYLQEGAHALDELRRAAPPDEEIVEPVKWTTWQSAVDDAFPKGARAYWKNTSFDHLDDAVIDLLVRRGTEQTWRGTGFDVHHLGGAFGRVAESATAFPSRAAQFWLNIYGFWNDAHDDAARIRFVRDFAADMAPHSSGGTYVNFMGDERGVENGDENGQDARDQAIAVYGQRKFERLSALKRQYDPENLLRRNHNIPPASTVTT</sequence>
<dbReference type="GO" id="GO:0071949">
    <property type="term" value="F:FAD binding"/>
    <property type="evidence" value="ECO:0007669"/>
    <property type="project" value="InterPro"/>
</dbReference>
<comment type="caution">
    <text evidence="7">The sequence shown here is derived from an EMBL/GenBank/DDBJ whole genome shotgun (WGS) entry which is preliminary data.</text>
</comment>
<evidence type="ECO:0000313" key="7">
    <source>
        <dbReference type="EMBL" id="TFD50489.1"/>
    </source>
</evidence>
<dbReference type="InterPro" id="IPR012951">
    <property type="entry name" value="BBE"/>
</dbReference>
<dbReference type="RefSeq" id="WP_134519164.1">
    <property type="nucleotide sequence ID" value="NZ_SOHE01000041.1"/>
</dbReference>
<dbReference type="Gene3D" id="3.30.465.10">
    <property type="match status" value="1"/>
</dbReference>
<gene>
    <name evidence="7" type="ORF">E3T55_08620</name>
</gene>
<dbReference type="Pfam" id="PF01565">
    <property type="entry name" value="FAD_binding_4"/>
    <property type="match status" value="1"/>
</dbReference>
<dbReference type="AlphaFoldDB" id="A0A4R9A234"/>
<evidence type="ECO:0000256" key="5">
    <source>
        <dbReference type="ARBA" id="ARBA00023002"/>
    </source>
</evidence>
<evidence type="ECO:0000256" key="3">
    <source>
        <dbReference type="ARBA" id="ARBA00022630"/>
    </source>
</evidence>
<dbReference type="PROSITE" id="PS00862">
    <property type="entry name" value="OX2_COVAL_FAD"/>
    <property type="match status" value="1"/>
</dbReference>
<evidence type="ECO:0000256" key="1">
    <source>
        <dbReference type="ARBA" id="ARBA00001974"/>
    </source>
</evidence>
<keyword evidence="3" id="KW-0285">Flavoprotein</keyword>
<dbReference type="InterPro" id="IPR006094">
    <property type="entry name" value="Oxid_FAD_bind_N"/>
</dbReference>
<keyword evidence="8" id="KW-1185">Reference proteome</keyword>
<dbReference type="Proteomes" id="UP000297447">
    <property type="component" value="Unassembled WGS sequence"/>
</dbReference>
<evidence type="ECO:0000313" key="8">
    <source>
        <dbReference type="Proteomes" id="UP000297447"/>
    </source>
</evidence>
<dbReference type="Gene3D" id="3.30.43.10">
    <property type="entry name" value="Uridine Diphospho-n-acetylenolpyruvylglucosamine Reductase, domain 2"/>
    <property type="match status" value="1"/>
</dbReference>
<keyword evidence="5" id="KW-0560">Oxidoreductase</keyword>
<proteinExistence type="inferred from homology"/>
<accession>A0A4R9A234</accession>
<feature type="domain" description="FAD-binding PCMH-type" evidence="6">
    <location>
        <begin position="43"/>
        <end position="213"/>
    </location>
</feature>
<evidence type="ECO:0000259" key="6">
    <source>
        <dbReference type="PROSITE" id="PS51387"/>
    </source>
</evidence>
<dbReference type="PROSITE" id="PS51387">
    <property type="entry name" value="FAD_PCMH"/>
    <property type="match status" value="1"/>
</dbReference>
<dbReference type="EMBL" id="SOHE01000041">
    <property type="protein sequence ID" value="TFD50489.1"/>
    <property type="molecule type" value="Genomic_DNA"/>
</dbReference>
<dbReference type="InterPro" id="IPR016167">
    <property type="entry name" value="FAD-bd_PCMH_sub1"/>
</dbReference>
<comment type="cofactor">
    <cofactor evidence="1">
        <name>FAD</name>
        <dbReference type="ChEBI" id="CHEBI:57692"/>
    </cofactor>
</comment>
<protein>
    <submittedName>
        <fullName evidence="7">FAD-binding oxidoreductase</fullName>
    </submittedName>
</protein>
<evidence type="ECO:0000256" key="4">
    <source>
        <dbReference type="ARBA" id="ARBA00022827"/>
    </source>
</evidence>
<dbReference type="InterPro" id="IPR016169">
    <property type="entry name" value="FAD-bd_PCMH_sub2"/>
</dbReference>
<organism evidence="7 8">
    <name type="scientific">Cryobacterium frigoriphilum</name>
    <dbReference type="NCBI Taxonomy" id="1259150"/>
    <lineage>
        <taxon>Bacteria</taxon>
        <taxon>Bacillati</taxon>
        <taxon>Actinomycetota</taxon>
        <taxon>Actinomycetes</taxon>
        <taxon>Micrococcales</taxon>
        <taxon>Microbacteriaceae</taxon>
        <taxon>Cryobacterium</taxon>
    </lineage>
</organism>
<dbReference type="Pfam" id="PF08031">
    <property type="entry name" value="BBE"/>
    <property type="match status" value="1"/>
</dbReference>